<keyword evidence="6" id="KW-0732">Signal</keyword>
<keyword evidence="3 5" id="KW-1133">Transmembrane helix</keyword>
<feature type="signal peptide" evidence="6">
    <location>
        <begin position="1"/>
        <end position="21"/>
    </location>
</feature>
<evidence type="ECO:0008006" key="9">
    <source>
        <dbReference type="Google" id="ProtNLM"/>
    </source>
</evidence>
<dbReference type="EMBL" id="JBJQND010000015">
    <property type="protein sequence ID" value="KAL3851970.1"/>
    <property type="molecule type" value="Genomic_DNA"/>
</dbReference>
<evidence type="ECO:0000313" key="7">
    <source>
        <dbReference type="EMBL" id="KAL3851970.1"/>
    </source>
</evidence>
<evidence type="ECO:0000256" key="6">
    <source>
        <dbReference type="SAM" id="SignalP"/>
    </source>
</evidence>
<dbReference type="GO" id="GO:0016020">
    <property type="term" value="C:membrane"/>
    <property type="evidence" value="ECO:0007669"/>
    <property type="project" value="UniProtKB-SubCell"/>
</dbReference>
<dbReference type="PANTHER" id="PTHR31395:SF23">
    <property type="entry name" value="GEO05642P1"/>
    <property type="match status" value="1"/>
</dbReference>
<dbReference type="AlphaFoldDB" id="A0ABD3USB3"/>
<feature type="transmembrane region" description="Helical" evidence="5">
    <location>
        <begin position="68"/>
        <end position="92"/>
    </location>
</feature>
<gene>
    <name evidence="7" type="ORF">ACJMK2_015660</name>
</gene>
<evidence type="ECO:0000256" key="2">
    <source>
        <dbReference type="ARBA" id="ARBA00022692"/>
    </source>
</evidence>
<reference evidence="7 8" key="1">
    <citation type="submission" date="2024-11" db="EMBL/GenBank/DDBJ databases">
        <title>Chromosome-level genome assembly of the freshwater bivalve Anodonta woodiana.</title>
        <authorList>
            <person name="Chen X."/>
        </authorList>
    </citation>
    <scope>NUCLEOTIDE SEQUENCE [LARGE SCALE GENOMIC DNA]</scope>
    <source>
        <strain evidence="7">MN2024</strain>
        <tissue evidence="7">Gills</tissue>
    </source>
</reference>
<keyword evidence="8" id="KW-1185">Reference proteome</keyword>
<protein>
    <recommendedName>
        <fullName evidence="9">Cysteine and tyrosine-rich protein 1</fullName>
    </recommendedName>
</protein>
<dbReference type="PANTHER" id="PTHR31395">
    <property type="entry name" value="SHISA"/>
    <property type="match status" value="1"/>
</dbReference>
<evidence type="ECO:0000256" key="3">
    <source>
        <dbReference type="ARBA" id="ARBA00022989"/>
    </source>
</evidence>
<accession>A0ABD3USB3</accession>
<organism evidence="7 8">
    <name type="scientific">Sinanodonta woodiana</name>
    <name type="common">Chinese pond mussel</name>
    <name type="synonym">Anodonta woodiana</name>
    <dbReference type="NCBI Taxonomy" id="1069815"/>
    <lineage>
        <taxon>Eukaryota</taxon>
        <taxon>Metazoa</taxon>
        <taxon>Spiralia</taxon>
        <taxon>Lophotrochozoa</taxon>
        <taxon>Mollusca</taxon>
        <taxon>Bivalvia</taxon>
        <taxon>Autobranchia</taxon>
        <taxon>Heteroconchia</taxon>
        <taxon>Palaeoheterodonta</taxon>
        <taxon>Unionida</taxon>
        <taxon>Unionoidea</taxon>
        <taxon>Unionidae</taxon>
        <taxon>Unioninae</taxon>
        <taxon>Sinanodonta</taxon>
    </lineage>
</organism>
<evidence type="ECO:0000256" key="1">
    <source>
        <dbReference type="ARBA" id="ARBA00004370"/>
    </source>
</evidence>
<evidence type="ECO:0000256" key="4">
    <source>
        <dbReference type="ARBA" id="ARBA00023136"/>
    </source>
</evidence>
<keyword evidence="4 5" id="KW-0472">Membrane</keyword>
<comment type="subcellular location">
    <subcellularLocation>
        <location evidence="1">Membrane</location>
    </subcellularLocation>
</comment>
<evidence type="ECO:0000313" key="8">
    <source>
        <dbReference type="Proteomes" id="UP001634394"/>
    </source>
</evidence>
<name>A0ABD3USB3_SINWO</name>
<sequence>MAHVEVYVLTFLTVLVGHVKSDICYSNSLANDLDCPYGCCGTSYSQYCCDYSSVRYSSYSTYISGGTIAGIVVGCLVGIALLIGAIVFCCCLQRRRATNGQILYAQGNPGFTMTTGTTITGTQMPTTQMAPGMYAPPYAPQMAGGYTPNNAAVNNSYGSPPPAYDQAAKA</sequence>
<dbReference type="CDD" id="cd12841">
    <property type="entry name" value="TM_EphA1"/>
    <property type="match status" value="1"/>
</dbReference>
<dbReference type="InterPro" id="IPR026910">
    <property type="entry name" value="Shisa"/>
</dbReference>
<feature type="chain" id="PRO_5044854550" description="Cysteine and tyrosine-rich protein 1" evidence="6">
    <location>
        <begin position="22"/>
        <end position="170"/>
    </location>
</feature>
<dbReference type="Proteomes" id="UP001634394">
    <property type="component" value="Unassembled WGS sequence"/>
</dbReference>
<keyword evidence="2 5" id="KW-0812">Transmembrane</keyword>
<evidence type="ECO:0000256" key="5">
    <source>
        <dbReference type="SAM" id="Phobius"/>
    </source>
</evidence>
<proteinExistence type="predicted"/>
<comment type="caution">
    <text evidence="7">The sequence shown here is derived from an EMBL/GenBank/DDBJ whole genome shotgun (WGS) entry which is preliminary data.</text>
</comment>